<dbReference type="Gene3D" id="3.10.100.10">
    <property type="entry name" value="Mannose-Binding Protein A, subunit A"/>
    <property type="match status" value="1"/>
</dbReference>
<feature type="signal peptide" evidence="3">
    <location>
        <begin position="1"/>
        <end position="21"/>
    </location>
</feature>
<reference evidence="5" key="1">
    <citation type="journal article" date="2023" name="Science">
        <title>Genome structures resolve the early diversification of teleost fishes.</title>
        <authorList>
            <person name="Parey E."/>
            <person name="Louis A."/>
            <person name="Montfort J."/>
            <person name="Bouchez O."/>
            <person name="Roques C."/>
            <person name="Iampietro C."/>
            <person name="Lluch J."/>
            <person name="Castinel A."/>
            <person name="Donnadieu C."/>
            <person name="Desvignes T."/>
            <person name="Floi Bucao C."/>
            <person name="Jouanno E."/>
            <person name="Wen M."/>
            <person name="Mejri S."/>
            <person name="Dirks R."/>
            <person name="Jansen H."/>
            <person name="Henkel C."/>
            <person name="Chen W.J."/>
            <person name="Zahm M."/>
            <person name="Cabau C."/>
            <person name="Klopp C."/>
            <person name="Thompson A.W."/>
            <person name="Robinson-Rechavi M."/>
            <person name="Braasch I."/>
            <person name="Lecointre G."/>
            <person name="Bobe J."/>
            <person name="Postlethwait J.H."/>
            <person name="Berthelot C."/>
            <person name="Roest Crollius H."/>
            <person name="Guiguen Y."/>
        </authorList>
    </citation>
    <scope>NUCLEOTIDE SEQUENCE</scope>
    <source>
        <strain evidence="5">NC1722</strain>
    </source>
</reference>
<protein>
    <recommendedName>
        <fullName evidence="4">C-type lectin domain-containing protein</fullName>
    </recommendedName>
</protein>
<dbReference type="FunFam" id="3.10.100.10:FF:000010">
    <property type="entry name" value="C-type lectin domain family 3 member A"/>
    <property type="match status" value="1"/>
</dbReference>
<evidence type="ECO:0000313" key="5">
    <source>
        <dbReference type="EMBL" id="KAJ8385680.1"/>
    </source>
</evidence>
<dbReference type="PANTHER" id="PTHR22799">
    <property type="entry name" value="TETRANECTIN-RELATED"/>
    <property type="match status" value="1"/>
</dbReference>
<dbReference type="GO" id="GO:0030246">
    <property type="term" value="F:carbohydrate binding"/>
    <property type="evidence" value="ECO:0007669"/>
    <property type="project" value="UniProtKB-KW"/>
</dbReference>
<gene>
    <name evidence="5" type="ORF">AAFF_G00183930</name>
</gene>
<organism evidence="5 6">
    <name type="scientific">Aldrovandia affinis</name>
    <dbReference type="NCBI Taxonomy" id="143900"/>
    <lineage>
        <taxon>Eukaryota</taxon>
        <taxon>Metazoa</taxon>
        <taxon>Chordata</taxon>
        <taxon>Craniata</taxon>
        <taxon>Vertebrata</taxon>
        <taxon>Euteleostomi</taxon>
        <taxon>Actinopterygii</taxon>
        <taxon>Neopterygii</taxon>
        <taxon>Teleostei</taxon>
        <taxon>Notacanthiformes</taxon>
        <taxon>Halosauridae</taxon>
        <taxon>Aldrovandia</taxon>
    </lineage>
</organism>
<dbReference type="PROSITE" id="PS00615">
    <property type="entry name" value="C_TYPE_LECTIN_1"/>
    <property type="match status" value="1"/>
</dbReference>
<keyword evidence="3" id="KW-0732">Signal</keyword>
<feature type="domain" description="C-type lectin" evidence="4">
    <location>
        <begin position="73"/>
        <end position="194"/>
    </location>
</feature>
<dbReference type="InterPro" id="IPR016187">
    <property type="entry name" value="CTDL_fold"/>
</dbReference>
<sequence length="198" mass="22124">METRSARLTICLIILVHFSLQETPAKKRSGKRDGGNAAAIEELKKQIDDIVQELTLLKEQQALQTVCLKGTKIHGKCYLADDVKKRFHAASEDCLAKGGTLSAPATGHENEELQEYVRRSVGPEEQVWLGFNDMLTEGRWLDQAGSVLRYTNWETEITHQPDGERAKNCAVLSTTANGKWFDESCRAEKASVCEFNIV</sequence>
<dbReference type="PANTHER" id="PTHR22799:SF3">
    <property type="entry name" value="TETRANECTIN"/>
    <property type="match status" value="1"/>
</dbReference>
<dbReference type="GO" id="GO:0005615">
    <property type="term" value="C:extracellular space"/>
    <property type="evidence" value="ECO:0007669"/>
    <property type="project" value="TreeGrafter"/>
</dbReference>
<dbReference type="Proteomes" id="UP001221898">
    <property type="component" value="Unassembled WGS sequence"/>
</dbReference>
<accession>A0AAD7W6Y6</accession>
<comment type="caution">
    <text evidence="5">The sequence shown here is derived from an EMBL/GenBank/DDBJ whole genome shotgun (WGS) entry which is preliminary data.</text>
</comment>
<dbReference type="InterPro" id="IPR051663">
    <property type="entry name" value="CLec_Tetranectin-domain"/>
</dbReference>
<dbReference type="SMART" id="SM00034">
    <property type="entry name" value="CLECT"/>
    <property type="match status" value="1"/>
</dbReference>
<keyword evidence="2" id="KW-1015">Disulfide bond</keyword>
<evidence type="ECO:0000256" key="2">
    <source>
        <dbReference type="ARBA" id="ARBA00023157"/>
    </source>
</evidence>
<proteinExistence type="predicted"/>
<keyword evidence="6" id="KW-1185">Reference proteome</keyword>
<dbReference type="InterPro" id="IPR018378">
    <property type="entry name" value="C-type_lectin_CS"/>
</dbReference>
<dbReference type="GO" id="GO:0030282">
    <property type="term" value="P:bone mineralization"/>
    <property type="evidence" value="ECO:0007669"/>
    <property type="project" value="TreeGrafter"/>
</dbReference>
<dbReference type="PROSITE" id="PS50041">
    <property type="entry name" value="C_TYPE_LECTIN_2"/>
    <property type="match status" value="1"/>
</dbReference>
<dbReference type="Pfam" id="PF00059">
    <property type="entry name" value="Lectin_C"/>
    <property type="match status" value="1"/>
</dbReference>
<keyword evidence="1" id="KW-0430">Lectin</keyword>
<evidence type="ECO:0000256" key="3">
    <source>
        <dbReference type="SAM" id="SignalP"/>
    </source>
</evidence>
<dbReference type="CDD" id="cd03596">
    <property type="entry name" value="CLECT_tetranectin_like"/>
    <property type="match status" value="1"/>
</dbReference>
<dbReference type="AlphaFoldDB" id="A0AAD7W6Y6"/>
<dbReference type="EMBL" id="JAINUG010000244">
    <property type="protein sequence ID" value="KAJ8385680.1"/>
    <property type="molecule type" value="Genomic_DNA"/>
</dbReference>
<dbReference type="SUPFAM" id="SSF57944">
    <property type="entry name" value="Triple coiled coil domain of C-type lectins"/>
    <property type="match status" value="1"/>
</dbReference>
<feature type="chain" id="PRO_5042000248" description="C-type lectin domain-containing protein" evidence="3">
    <location>
        <begin position="22"/>
        <end position="198"/>
    </location>
</feature>
<evidence type="ECO:0000313" key="6">
    <source>
        <dbReference type="Proteomes" id="UP001221898"/>
    </source>
</evidence>
<dbReference type="InterPro" id="IPR001304">
    <property type="entry name" value="C-type_lectin-like"/>
</dbReference>
<evidence type="ECO:0000256" key="1">
    <source>
        <dbReference type="ARBA" id="ARBA00022734"/>
    </source>
</evidence>
<name>A0AAD7W6Y6_9TELE</name>
<dbReference type="SUPFAM" id="SSF56436">
    <property type="entry name" value="C-type lectin-like"/>
    <property type="match status" value="1"/>
</dbReference>
<evidence type="ECO:0000259" key="4">
    <source>
        <dbReference type="PROSITE" id="PS50041"/>
    </source>
</evidence>
<dbReference type="InterPro" id="IPR016186">
    <property type="entry name" value="C-type_lectin-like/link_sf"/>
</dbReference>